<dbReference type="EMBL" id="BGZJ01000002">
    <property type="protein sequence ID" value="GBO94430.1"/>
    <property type="molecule type" value="Genomic_DNA"/>
</dbReference>
<dbReference type="OrthoDB" id="9787636at2"/>
<dbReference type="GO" id="GO:0006950">
    <property type="term" value="P:response to stress"/>
    <property type="evidence" value="ECO:0007669"/>
    <property type="project" value="TreeGrafter"/>
</dbReference>
<dbReference type="PANTHER" id="PTHR33164:SF43">
    <property type="entry name" value="HTH-TYPE TRANSCRIPTIONAL REPRESSOR YETL"/>
    <property type="match status" value="1"/>
</dbReference>
<dbReference type="InterPro" id="IPR036388">
    <property type="entry name" value="WH-like_DNA-bd_sf"/>
</dbReference>
<dbReference type="Gene3D" id="1.10.10.10">
    <property type="entry name" value="Winged helix-like DNA-binding domain superfamily/Winged helix DNA-binding domain"/>
    <property type="match status" value="1"/>
</dbReference>
<accession>A0A388SG64</accession>
<dbReference type="RefSeq" id="WP_116270697.1">
    <property type="nucleotide sequence ID" value="NZ_BGZJ01000002.1"/>
</dbReference>
<gene>
    <name evidence="2" type="ORF">MESMUL_17840</name>
</gene>
<dbReference type="SMART" id="SM00347">
    <property type="entry name" value="HTH_MARR"/>
    <property type="match status" value="1"/>
</dbReference>
<dbReference type="PRINTS" id="PR00598">
    <property type="entry name" value="HTHMARR"/>
</dbReference>
<evidence type="ECO:0000313" key="2">
    <source>
        <dbReference type="EMBL" id="GBO94430.1"/>
    </source>
</evidence>
<dbReference type="AlphaFoldDB" id="A0A388SG64"/>
<dbReference type="InterPro" id="IPR000835">
    <property type="entry name" value="HTH_MarR-typ"/>
</dbReference>
<evidence type="ECO:0000313" key="3">
    <source>
        <dbReference type="Proteomes" id="UP000266091"/>
    </source>
</evidence>
<protein>
    <recommendedName>
        <fullName evidence="1">HTH marR-type domain-containing protein</fullName>
    </recommendedName>
</protein>
<keyword evidence="3" id="KW-1185">Reference proteome</keyword>
<sequence length="139" mass="15524">MAINFIAQQAGRIVAHANRFLVSELRRRGVTDIVPSHGDILNYLLRHDGATSTDIAVGSHRTKPTVTVLVDKLIAAGYVERRRSTKDRRETEVWLTEKGRALEPMFYEVSEALSEEIARNLTPEETLTLELLLKKAAGA</sequence>
<name>A0A388SG64_9BURK</name>
<proteinExistence type="predicted"/>
<evidence type="ECO:0000259" key="1">
    <source>
        <dbReference type="PROSITE" id="PS50995"/>
    </source>
</evidence>
<dbReference type="InterPro" id="IPR039422">
    <property type="entry name" value="MarR/SlyA-like"/>
</dbReference>
<dbReference type="Pfam" id="PF12802">
    <property type="entry name" value="MarR_2"/>
    <property type="match status" value="1"/>
</dbReference>
<dbReference type="SUPFAM" id="SSF46785">
    <property type="entry name" value="Winged helix' DNA-binding domain"/>
    <property type="match status" value="1"/>
</dbReference>
<feature type="domain" description="HTH marR-type" evidence="1">
    <location>
        <begin position="7"/>
        <end position="138"/>
    </location>
</feature>
<dbReference type="Proteomes" id="UP000266091">
    <property type="component" value="Unassembled WGS sequence"/>
</dbReference>
<dbReference type="InterPro" id="IPR036390">
    <property type="entry name" value="WH_DNA-bd_sf"/>
</dbReference>
<dbReference type="PANTHER" id="PTHR33164">
    <property type="entry name" value="TRANSCRIPTIONAL REGULATOR, MARR FAMILY"/>
    <property type="match status" value="1"/>
</dbReference>
<comment type="caution">
    <text evidence="2">The sequence shown here is derived from an EMBL/GenBank/DDBJ whole genome shotgun (WGS) entry which is preliminary data.</text>
</comment>
<dbReference type="PROSITE" id="PS50995">
    <property type="entry name" value="HTH_MARR_2"/>
    <property type="match status" value="1"/>
</dbReference>
<organism evidence="2 3">
    <name type="scientific">Mesosutterella multiformis</name>
    <dbReference type="NCBI Taxonomy" id="2259133"/>
    <lineage>
        <taxon>Bacteria</taxon>
        <taxon>Pseudomonadati</taxon>
        <taxon>Pseudomonadota</taxon>
        <taxon>Betaproteobacteria</taxon>
        <taxon>Burkholderiales</taxon>
        <taxon>Sutterellaceae</taxon>
        <taxon>Mesosutterella</taxon>
    </lineage>
</organism>
<reference evidence="2 3" key="1">
    <citation type="journal article" date="2018" name="Int. J. Syst. Evol. Microbiol.">
        <title>Mesosutterella multiformis gen. nov., sp. nov., a member of the family Sutterellaceae and Sutterella megalosphaeroides sp. nov., isolated from human faeces.</title>
        <authorList>
            <person name="Sakamoto M."/>
            <person name="Ikeyama N."/>
            <person name="Kunihiro T."/>
            <person name="Iino T."/>
            <person name="Yuki M."/>
            <person name="Ohkuma M."/>
        </authorList>
    </citation>
    <scope>NUCLEOTIDE SEQUENCE [LARGE SCALE GENOMIC DNA]</scope>
    <source>
        <strain evidence="2 3">4NBBH2</strain>
    </source>
</reference>
<dbReference type="GO" id="GO:0003700">
    <property type="term" value="F:DNA-binding transcription factor activity"/>
    <property type="evidence" value="ECO:0007669"/>
    <property type="project" value="InterPro"/>
</dbReference>